<protein>
    <recommendedName>
        <fullName evidence="3">YoaR-like putative peptidoglycan binding domain-containing protein</fullName>
    </recommendedName>
</protein>
<comment type="caution">
    <text evidence="4">The sequence shown here is derived from an EMBL/GenBank/DDBJ whole genome shotgun (WGS) entry which is preliminary data.</text>
</comment>
<dbReference type="InterPro" id="IPR052913">
    <property type="entry name" value="Glycopeptide_resist_protein"/>
</dbReference>
<dbReference type="Proteomes" id="UP000230852">
    <property type="component" value="Unassembled WGS sequence"/>
</dbReference>
<dbReference type="PANTHER" id="PTHR35788:SF1">
    <property type="entry name" value="EXPORTED PROTEIN"/>
    <property type="match status" value="1"/>
</dbReference>
<dbReference type="InterPro" id="IPR007391">
    <property type="entry name" value="Vancomycin_resist_VanW"/>
</dbReference>
<feature type="region of interest" description="Disordered" evidence="1">
    <location>
        <begin position="641"/>
        <end position="678"/>
    </location>
</feature>
<dbReference type="AlphaFoldDB" id="A0A2H0TYX2"/>
<keyword evidence="2" id="KW-0812">Transmembrane</keyword>
<organism evidence="4 5">
    <name type="scientific">Candidatus Magasanikbacteria bacterium CG10_big_fil_rev_8_21_14_0_10_36_16</name>
    <dbReference type="NCBI Taxonomy" id="1974645"/>
    <lineage>
        <taxon>Bacteria</taxon>
        <taxon>Candidatus Magasanikiibacteriota</taxon>
    </lineage>
</organism>
<dbReference type="EMBL" id="PFBU01000031">
    <property type="protein sequence ID" value="PIR78426.1"/>
    <property type="molecule type" value="Genomic_DNA"/>
</dbReference>
<feature type="compositionally biased region" description="Polar residues" evidence="1">
    <location>
        <begin position="656"/>
        <end position="667"/>
    </location>
</feature>
<evidence type="ECO:0000313" key="5">
    <source>
        <dbReference type="Proteomes" id="UP000230852"/>
    </source>
</evidence>
<evidence type="ECO:0000256" key="2">
    <source>
        <dbReference type="SAM" id="Phobius"/>
    </source>
</evidence>
<dbReference type="InterPro" id="IPR022029">
    <property type="entry name" value="YoaR-like_PG-bd"/>
</dbReference>
<gene>
    <name evidence="4" type="ORF">COU28_01630</name>
</gene>
<keyword evidence="2" id="KW-0472">Membrane</keyword>
<accession>A0A2H0TYX2</accession>
<feature type="transmembrane region" description="Helical" evidence="2">
    <location>
        <begin position="29"/>
        <end position="51"/>
    </location>
</feature>
<dbReference type="PANTHER" id="PTHR35788">
    <property type="entry name" value="EXPORTED PROTEIN-RELATED"/>
    <property type="match status" value="1"/>
</dbReference>
<proteinExistence type="predicted"/>
<evidence type="ECO:0000313" key="4">
    <source>
        <dbReference type="EMBL" id="PIR78426.1"/>
    </source>
</evidence>
<dbReference type="Pfam" id="PF04294">
    <property type="entry name" value="VanW"/>
    <property type="match status" value="1"/>
</dbReference>
<dbReference type="Pfam" id="PF12229">
    <property type="entry name" value="PG_binding_4"/>
    <property type="match status" value="1"/>
</dbReference>
<sequence>MIKYLYISMFKNFFNAEHVKLVNFSWRRVWVVVIIFTAISAIFLTATFVYAHNYKDKVLSGVYLGGVHIGGMDKTTLSSYLKDMDSKLLNEGIHFSFSLENENKDFVLHPSILSGDDARDLIQINVDDEVNYLVTYRNNNNLLSDAVSAILVRISKPNLSLEHVILDKSGIFDQIHSYLAGYITEPIDASVKIKSVKPLDYEIVSSTPGFSFDYDMVSGQILKSWSNLQVPYIKIISAVKLPKVNEEDVSKIVNRLQNVFDAGPLTISYVDPYTTLKRTWSITADMISDWLEIQKDDNNNFVFVLNTASTTDFLANQIGPEVNVQAEDAKFQIGANGKVNEFSGSRPGVTVDTDATLQAINEAFTARTLHDEGIIKNVNLINKQTEPKIKTEDVNDLGISEIIGVGHSKFVGSPANRLKNIRHAVMDKLDGLLIKPDENFSLVQTLEPFTIADGYYPELVIKGDQELPEVAGGLCQVGTTMFRGAMNSGLKITERQNHSLVVSYYNDLTNGNPGTDATIYGPHPDFRFLNDTGHYILLTVEMNNKTSDLYIYFWGTNDGRRGSYSLPIVSRWIPAPAGLQTIETTGLPPGKTTCQPKFNGAQASFTYTRILADGTREDKVFDSYYRPLSKICLVGIDPNKPAEEVPPVDVYGSTGPIDTSSTTQNSGAPLDSNDPVVN</sequence>
<evidence type="ECO:0000259" key="3">
    <source>
        <dbReference type="Pfam" id="PF12229"/>
    </source>
</evidence>
<evidence type="ECO:0000256" key="1">
    <source>
        <dbReference type="SAM" id="MobiDB-lite"/>
    </source>
</evidence>
<keyword evidence="2" id="KW-1133">Transmembrane helix</keyword>
<reference evidence="5" key="1">
    <citation type="submission" date="2017-09" db="EMBL/GenBank/DDBJ databases">
        <title>Depth-based differentiation of microbial function through sediment-hosted aquifers and enrichment of novel symbionts in the deep terrestrial subsurface.</title>
        <authorList>
            <person name="Probst A.J."/>
            <person name="Ladd B."/>
            <person name="Jarett J.K."/>
            <person name="Geller-Mcgrath D.E."/>
            <person name="Sieber C.M.K."/>
            <person name="Emerson J.B."/>
            <person name="Anantharaman K."/>
            <person name="Thomas B.C."/>
            <person name="Malmstrom R."/>
            <person name="Stieglmeier M."/>
            <person name="Klingl A."/>
            <person name="Woyke T."/>
            <person name="Ryan C.M."/>
            <person name="Banfield J.F."/>
        </authorList>
    </citation>
    <scope>NUCLEOTIDE SEQUENCE [LARGE SCALE GENOMIC DNA]</scope>
</reference>
<dbReference type="InterPro" id="IPR038054">
    <property type="entry name" value="LD_TPept-like_central_sf"/>
</dbReference>
<feature type="domain" description="YoaR-like putative peptidoglycan binding" evidence="3">
    <location>
        <begin position="296"/>
        <end position="365"/>
    </location>
</feature>
<dbReference type="Gene3D" id="3.10.20.800">
    <property type="match status" value="1"/>
</dbReference>
<name>A0A2H0TYX2_9BACT</name>